<dbReference type="Proteomes" id="UP000187209">
    <property type="component" value="Unassembled WGS sequence"/>
</dbReference>
<comment type="caution">
    <text evidence="1">The sequence shown here is derived from an EMBL/GenBank/DDBJ whole genome shotgun (WGS) entry which is preliminary data.</text>
</comment>
<organism evidence="1 2">
    <name type="scientific">Stentor coeruleus</name>
    <dbReference type="NCBI Taxonomy" id="5963"/>
    <lineage>
        <taxon>Eukaryota</taxon>
        <taxon>Sar</taxon>
        <taxon>Alveolata</taxon>
        <taxon>Ciliophora</taxon>
        <taxon>Postciliodesmatophora</taxon>
        <taxon>Heterotrichea</taxon>
        <taxon>Heterotrichida</taxon>
        <taxon>Stentoridae</taxon>
        <taxon>Stentor</taxon>
    </lineage>
</organism>
<evidence type="ECO:0008006" key="3">
    <source>
        <dbReference type="Google" id="ProtNLM"/>
    </source>
</evidence>
<evidence type="ECO:0000313" key="2">
    <source>
        <dbReference type="Proteomes" id="UP000187209"/>
    </source>
</evidence>
<reference evidence="1 2" key="1">
    <citation type="submission" date="2016-11" db="EMBL/GenBank/DDBJ databases">
        <title>The macronuclear genome of Stentor coeruleus: a giant cell with tiny introns.</title>
        <authorList>
            <person name="Slabodnick M."/>
            <person name="Ruby J.G."/>
            <person name="Reiff S.B."/>
            <person name="Swart E.C."/>
            <person name="Gosai S."/>
            <person name="Prabakaran S."/>
            <person name="Witkowska E."/>
            <person name="Larue G.E."/>
            <person name="Fisher S."/>
            <person name="Freeman R.M."/>
            <person name="Gunawardena J."/>
            <person name="Chu W."/>
            <person name="Stover N.A."/>
            <person name="Gregory B.D."/>
            <person name="Nowacki M."/>
            <person name="Derisi J."/>
            <person name="Roy S.W."/>
            <person name="Marshall W.F."/>
            <person name="Sood P."/>
        </authorList>
    </citation>
    <scope>NUCLEOTIDE SEQUENCE [LARGE SCALE GENOMIC DNA]</scope>
    <source>
        <strain evidence="1">WM001</strain>
    </source>
</reference>
<accession>A0A1R2ANZ0</accession>
<evidence type="ECO:0000313" key="1">
    <source>
        <dbReference type="EMBL" id="OMJ66231.1"/>
    </source>
</evidence>
<sequence>MSEKCSSCGCTKSIYELKIPGSCLDHIFCVVCYESQSIHEFINSINCTKCDEFFRLSQSSSMDICSYCLGSQDLIENICQSHKICKSCISMPCDNKIKLCYYCSIQFENTCCNYFKFSNSGVLLFPRHMAHKYCRDCFNKDFKECHECSDRFIKASKSCFICKETTNIFYENECVEHNFCVNCLNILIDKRYSELYSAFYSCDICIKSIQKLYYQNYCSLCLSNDNLFKIFSCPQKHYYCEICLTTKKDIIPYLRCNYCIEYFSPNIEFSHCILCLKSRKNHRLLACNEHYVCDYCFNFLLSKNVDLYLKLIRCAYCVKSIEQLLKDKNFNFKSIAGSQKSDQEYANCMICDDMDGITKHCSEHKVCIKCCARNPQFIKDINCSQCFDLMNSLCCGCHEINENTTLLYLNLCCSQLHRYCKNCFNAYKTLERSESCELCLKMYDFNSSQDCIFCKKYIKDNLRYTCESHCICEKCAKFLSDDNKTIYSSVLYCEKCKNAINNSFFPKKNYSCEKTNKSIEEMKIPLNELKIINTFDDTKNQKTESSLQNEQIPRNKNFILYKNTDISNAAYNDQSYPKEILDLYNDSKNTVVDCNIEKEISLSQSARNLNYFFTEKNRMYDEVSTGSSIISIDTRQNYKCCCREQVYKLECGHSLCLFCLEECFKKSYQTFIENIINRRLDILNNKRCGINCFASECYCKMLIPFSFFYDIAKEVAYFNRLDLSFVQHYELYFEGFRYKFESFECCSYITGYIYERNCMWCKKLTLR</sequence>
<dbReference type="AlphaFoldDB" id="A0A1R2ANZ0"/>
<protein>
    <recommendedName>
        <fullName evidence="3">RING-type domain-containing protein</fullName>
    </recommendedName>
</protein>
<proteinExistence type="predicted"/>
<name>A0A1R2ANZ0_9CILI</name>
<dbReference type="EMBL" id="MPUH01001778">
    <property type="protein sequence ID" value="OMJ66231.1"/>
    <property type="molecule type" value="Genomic_DNA"/>
</dbReference>
<keyword evidence="2" id="KW-1185">Reference proteome</keyword>
<gene>
    <name evidence="1" type="ORF">SteCoe_37002</name>
</gene>